<evidence type="ECO:0008006" key="3">
    <source>
        <dbReference type="Google" id="ProtNLM"/>
    </source>
</evidence>
<dbReference type="AlphaFoldDB" id="A0A840F8R2"/>
<proteinExistence type="predicted"/>
<dbReference type="RefSeq" id="WP_183984829.1">
    <property type="nucleotide sequence ID" value="NZ_JACIEV010000006.1"/>
</dbReference>
<comment type="caution">
    <text evidence="1">The sequence shown here is derived from an EMBL/GenBank/DDBJ whole genome shotgun (WGS) entry which is preliminary data.</text>
</comment>
<organism evidence="1 2">
    <name type="scientific">Sphingomonas jinjuensis</name>
    <dbReference type="NCBI Taxonomy" id="535907"/>
    <lineage>
        <taxon>Bacteria</taxon>
        <taxon>Pseudomonadati</taxon>
        <taxon>Pseudomonadota</taxon>
        <taxon>Alphaproteobacteria</taxon>
        <taxon>Sphingomonadales</taxon>
        <taxon>Sphingomonadaceae</taxon>
        <taxon>Sphingomonas</taxon>
    </lineage>
</organism>
<gene>
    <name evidence="1" type="ORF">GGQ80_002273</name>
</gene>
<protein>
    <recommendedName>
        <fullName evidence="3">STAS/SEC14 domain-containing protein</fullName>
    </recommendedName>
</protein>
<name>A0A840F8R2_9SPHN</name>
<reference evidence="1 2" key="1">
    <citation type="submission" date="2020-08" db="EMBL/GenBank/DDBJ databases">
        <title>Genomic Encyclopedia of Type Strains, Phase IV (KMG-IV): sequencing the most valuable type-strain genomes for metagenomic binning, comparative biology and taxonomic classification.</title>
        <authorList>
            <person name="Goeker M."/>
        </authorList>
    </citation>
    <scope>NUCLEOTIDE SEQUENCE [LARGE SCALE GENOMIC DNA]</scope>
    <source>
        <strain evidence="1 2">YC6723</strain>
    </source>
</reference>
<accession>A0A840F8R2</accession>
<evidence type="ECO:0000313" key="1">
    <source>
        <dbReference type="EMBL" id="MBB4154360.1"/>
    </source>
</evidence>
<keyword evidence="2" id="KW-1185">Reference proteome</keyword>
<dbReference type="Proteomes" id="UP000529795">
    <property type="component" value="Unassembled WGS sequence"/>
</dbReference>
<sequence length="167" mass="18731">MLPLNNSLRFDRILLGDPEDIRRMFARFSINADVPASMLRITMSGFFELPDIKRFVSMLRIEHTKLRCRKNQHVTLVDIRDMKIQPQGSVEGFQNVLNDPALVSRRIAFIVEPGLARAQIQRAAAGRPAMYFSTLAAAEAWLMSDAIPIADVTCLPPLIAAMRVLPA</sequence>
<dbReference type="EMBL" id="JACIEV010000006">
    <property type="protein sequence ID" value="MBB4154360.1"/>
    <property type="molecule type" value="Genomic_DNA"/>
</dbReference>
<evidence type="ECO:0000313" key="2">
    <source>
        <dbReference type="Proteomes" id="UP000529795"/>
    </source>
</evidence>